<evidence type="ECO:0000313" key="10">
    <source>
        <dbReference type="EMBL" id="KAI9633567.1"/>
    </source>
</evidence>
<dbReference type="RefSeq" id="XP_052943344.1">
    <property type="nucleotide sequence ID" value="XM_053089997.1"/>
</dbReference>
<protein>
    <recommendedName>
        <fullName evidence="12">Transmembrane protein</fullName>
    </recommendedName>
</protein>
<proteinExistence type="inferred from homology"/>
<dbReference type="EMBL" id="JAKWFO010000008">
    <property type="protein sequence ID" value="KAI9633567.1"/>
    <property type="molecule type" value="Genomic_DNA"/>
</dbReference>
<dbReference type="GO" id="GO:0033617">
    <property type="term" value="P:mitochondrial respiratory chain complex IV assembly"/>
    <property type="evidence" value="ECO:0007669"/>
    <property type="project" value="InterPro"/>
</dbReference>
<dbReference type="InterPro" id="IPR018625">
    <property type="entry name" value="Pet100"/>
</dbReference>
<dbReference type="Proteomes" id="UP001164286">
    <property type="component" value="Unassembled WGS sequence"/>
</dbReference>
<evidence type="ECO:0000256" key="4">
    <source>
        <dbReference type="ARBA" id="ARBA00022946"/>
    </source>
</evidence>
<comment type="similarity">
    <text evidence="8">Belongs to the PET100 family.</text>
</comment>
<dbReference type="PANTHER" id="PTHR33968:SF1">
    <property type="entry name" value="PROTEIN PET100 HOMOLOG, MITOCHONDRIAL"/>
    <property type="match status" value="1"/>
</dbReference>
<evidence type="ECO:0000256" key="9">
    <source>
        <dbReference type="SAM" id="MobiDB-lite"/>
    </source>
</evidence>
<dbReference type="GO" id="GO:0051082">
    <property type="term" value="F:unfolded protein binding"/>
    <property type="evidence" value="ECO:0007669"/>
    <property type="project" value="TreeGrafter"/>
</dbReference>
<dbReference type="Pfam" id="PF09803">
    <property type="entry name" value="Pet100"/>
    <property type="match status" value="1"/>
</dbReference>
<evidence type="ECO:0000256" key="2">
    <source>
        <dbReference type="ARBA" id="ARBA00004325"/>
    </source>
</evidence>
<dbReference type="AlphaFoldDB" id="A0AA38LQT3"/>
<keyword evidence="7" id="KW-0472">Membrane</keyword>
<keyword evidence="3" id="KW-0812">Transmembrane</keyword>
<feature type="compositionally biased region" description="Low complexity" evidence="9">
    <location>
        <begin position="76"/>
        <end position="91"/>
    </location>
</feature>
<gene>
    <name evidence="10" type="ORF">MKK02DRAFT_38223</name>
</gene>
<evidence type="ECO:0000313" key="11">
    <source>
        <dbReference type="Proteomes" id="UP001164286"/>
    </source>
</evidence>
<feature type="region of interest" description="Disordered" evidence="9">
    <location>
        <begin position="76"/>
        <end position="151"/>
    </location>
</feature>
<accession>A0AA38LQT3</accession>
<evidence type="ECO:0000256" key="1">
    <source>
        <dbReference type="ARBA" id="ARBA00004167"/>
    </source>
</evidence>
<comment type="caution">
    <text evidence="10">The sequence shown here is derived from an EMBL/GenBank/DDBJ whole genome shotgun (WGS) entry which is preliminary data.</text>
</comment>
<dbReference type="GeneID" id="77729202"/>
<dbReference type="PANTHER" id="PTHR33968">
    <property type="entry name" value="PROTEIN PET100 HOMOLOG, MITOCHONDRIAL"/>
    <property type="match status" value="1"/>
</dbReference>
<keyword evidence="5" id="KW-1133">Transmembrane helix</keyword>
<evidence type="ECO:0008006" key="12">
    <source>
        <dbReference type="Google" id="ProtNLM"/>
    </source>
</evidence>
<evidence type="ECO:0000256" key="3">
    <source>
        <dbReference type="ARBA" id="ARBA00022692"/>
    </source>
</evidence>
<evidence type="ECO:0000256" key="8">
    <source>
        <dbReference type="ARBA" id="ARBA00038077"/>
    </source>
</evidence>
<keyword evidence="6" id="KW-0496">Mitochondrion</keyword>
<organism evidence="10 11">
    <name type="scientific">Dioszegia hungarica</name>
    <dbReference type="NCBI Taxonomy" id="4972"/>
    <lineage>
        <taxon>Eukaryota</taxon>
        <taxon>Fungi</taxon>
        <taxon>Dikarya</taxon>
        <taxon>Basidiomycota</taxon>
        <taxon>Agaricomycotina</taxon>
        <taxon>Tremellomycetes</taxon>
        <taxon>Tremellales</taxon>
        <taxon>Bulleribasidiaceae</taxon>
        <taxon>Dioszegia</taxon>
    </lineage>
</organism>
<evidence type="ECO:0000256" key="5">
    <source>
        <dbReference type="ARBA" id="ARBA00022989"/>
    </source>
</evidence>
<evidence type="ECO:0000256" key="7">
    <source>
        <dbReference type="ARBA" id="ARBA00023136"/>
    </source>
</evidence>
<evidence type="ECO:0000256" key="6">
    <source>
        <dbReference type="ARBA" id="ARBA00023128"/>
    </source>
</evidence>
<comment type="subcellular location">
    <subcellularLocation>
        <location evidence="1">Membrane</location>
        <topology evidence="1">Single-pass membrane protein</topology>
    </subcellularLocation>
    <subcellularLocation>
        <location evidence="2">Mitochondrion membrane</location>
    </subcellularLocation>
</comment>
<keyword evidence="4" id="KW-0809">Transit peptide</keyword>
<dbReference type="GO" id="GO:0005743">
    <property type="term" value="C:mitochondrial inner membrane"/>
    <property type="evidence" value="ECO:0007669"/>
    <property type="project" value="TreeGrafter"/>
</dbReference>
<sequence>MAGPNMEVFRFGFYLFFPIFAMYKFGDPVWFETYVQPYKDYLLPSYEDSLKPPKTAAGLHEELARLKAARKAKYTSTSADASDLSVSASSQPPAPSRTLEALATDQAMKRDQGVSGDLGSGPGAVGEQQQPSQGRRWGWGSGGGSSSERLV</sequence>
<reference evidence="10" key="1">
    <citation type="journal article" date="2022" name="G3 (Bethesda)">
        <title>High quality genome of the basidiomycete yeast Dioszegia hungarica PDD-24b-2 isolated from cloud water.</title>
        <authorList>
            <person name="Jarrige D."/>
            <person name="Haridas S."/>
            <person name="Bleykasten-Grosshans C."/>
            <person name="Joly M."/>
            <person name="Nadalig T."/>
            <person name="Sancelme M."/>
            <person name="Vuilleumier S."/>
            <person name="Grigoriev I.V."/>
            <person name="Amato P."/>
            <person name="Bringel F."/>
        </authorList>
    </citation>
    <scope>NUCLEOTIDE SEQUENCE</scope>
    <source>
        <strain evidence="10">PDD-24b-2</strain>
    </source>
</reference>
<keyword evidence="11" id="KW-1185">Reference proteome</keyword>
<name>A0AA38LQT3_9TREE</name>